<dbReference type="Gramene" id="TuG1812G0500000712.01.T01">
    <property type="protein sequence ID" value="TuG1812G0500000712.01.T01"/>
    <property type="gene ID" value="TuG1812G0500000712.01"/>
</dbReference>
<evidence type="ECO:0000256" key="5">
    <source>
        <dbReference type="ARBA" id="ARBA00023136"/>
    </source>
</evidence>
<name>A0A8R7QCS2_TRIUA</name>
<reference evidence="9" key="1">
    <citation type="journal article" date="2013" name="Nature">
        <title>Draft genome of the wheat A-genome progenitor Triticum urartu.</title>
        <authorList>
            <person name="Ling H.Q."/>
            <person name="Zhao S."/>
            <person name="Liu D."/>
            <person name="Wang J."/>
            <person name="Sun H."/>
            <person name="Zhang C."/>
            <person name="Fan H."/>
            <person name="Li D."/>
            <person name="Dong L."/>
            <person name="Tao Y."/>
            <person name="Gao C."/>
            <person name="Wu H."/>
            <person name="Li Y."/>
            <person name="Cui Y."/>
            <person name="Guo X."/>
            <person name="Zheng S."/>
            <person name="Wang B."/>
            <person name="Yu K."/>
            <person name="Liang Q."/>
            <person name="Yang W."/>
            <person name="Lou X."/>
            <person name="Chen J."/>
            <person name="Feng M."/>
            <person name="Jian J."/>
            <person name="Zhang X."/>
            <person name="Luo G."/>
            <person name="Jiang Y."/>
            <person name="Liu J."/>
            <person name="Wang Z."/>
            <person name="Sha Y."/>
            <person name="Zhang B."/>
            <person name="Wu H."/>
            <person name="Tang D."/>
            <person name="Shen Q."/>
            <person name="Xue P."/>
            <person name="Zou S."/>
            <person name="Wang X."/>
            <person name="Liu X."/>
            <person name="Wang F."/>
            <person name="Yang Y."/>
            <person name="An X."/>
            <person name="Dong Z."/>
            <person name="Zhang K."/>
            <person name="Zhang X."/>
            <person name="Luo M.C."/>
            <person name="Dvorak J."/>
            <person name="Tong Y."/>
            <person name="Wang J."/>
            <person name="Yang H."/>
            <person name="Li Z."/>
            <person name="Wang D."/>
            <person name="Zhang A."/>
            <person name="Wang J."/>
        </authorList>
    </citation>
    <scope>NUCLEOTIDE SEQUENCE</scope>
    <source>
        <strain evidence="9">cv. G1812</strain>
    </source>
</reference>
<organism evidence="8 9">
    <name type="scientific">Triticum urartu</name>
    <name type="common">Red wild einkorn</name>
    <name type="synonym">Crithodium urartu</name>
    <dbReference type="NCBI Taxonomy" id="4572"/>
    <lineage>
        <taxon>Eukaryota</taxon>
        <taxon>Viridiplantae</taxon>
        <taxon>Streptophyta</taxon>
        <taxon>Embryophyta</taxon>
        <taxon>Tracheophyta</taxon>
        <taxon>Spermatophyta</taxon>
        <taxon>Magnoliopsida</taxon>
        <taxon>Liliopsida</taxon>
        <taxon>Poales</taxon>
        <taxon>Poaceae</taxon>
        <taxon>BOP clade</taxon>
        <taxon>Pooideae</taxon>
        <taxon>Triticodae</taxon>
        <taxon>Triticeae</taxon>
        <taxon>Triticinae</taxon>
        <taxon>Triticum</taxon>
    </lineage>
</organism>
<feature type="transmembrane region" description="Helical" evidence="6">
    <location>
        <begin position="30"/>
        <end position="49"/>
    </location>
</feature>
<evidence type="ECO:0000313" key="9">
    <source>
        <dbReference type="Proteomes" id="UP000015106"/>
    </source>
</evidence>
<evidence type="ECO:0000256" key="6">
    <source>
        <dbReference type="RuleBase" id="RU363077"/>
    </source>
</evidence>
<evidence type="ECO:0000313" key="8">
    <source>
        <dbReference type="EnsemblPlants" id="TuG1812G0500000712.01.T01"/>
    </source>
</evidence>
<keyword evidence="5 6" id="KW-0472">Membrane</keyword>
<dbReference type="SUPFAM" id="SSF103481">
    <property type="entry name" value="Multidrug resistance efflux transporter EmrE"/>
    <property type="match status" value="1"/>
</dbReference>
<dbReference type="InterPro" id="IPR037185">
    <property type="entry name" value="EmrE-like"/>
</dbReference>
<reference evidence="8" key="2">
    <citation type="submission" date="2018-03" db="EMBL/GenBank/DDBJ databases">
        <title>The Triticum urartu genome reveals the dynamic nature of wheat genome evolution.</title>
        <authorList>
            <person name="Ling H."/>
            <person name="Ma B."/>
            <person name="Shi X."/>
            <person name="Liu H."/>
            <person name="Dong L."/>
            <person name="Sun H."/>
            <person name="Cao Y."/>
            <person name="Gao Q."/>
            <person name="Zheng S."/>
            <person name="Li Y."/>
            <person name="Yu Y."/>
            <person name="Du H."/>
            <person name="Qi M."/>
            <person name="Li Y."/>
            <person name="Yu H."/>
            <person name="Cui Y."/>
            <person name="Wang N."/>
            <person name="Chen C."/>
            <person name="Wu H."/>
            <person name="Zhao Y."/>
            <person name="Zhang J."/>
            <person name="Li Y."/>
            <person name="Zhou W."/>
            <person name="Zhang B."/>
            <person name="Hu W."/>
            <person name="Eijk M."/>
            <person name="Tang J."/>
            <person name="Witsenboer H."/>
            <person name="Zhao S."/>
            <person name="Li Z."/>
            <person name="Zhang A."/>
            <person name="Wang D."/>
            <person name="Liang C."/>
        </authorList>
    </citation>
    <scope>NUCLEOTIDE SEQUENCE [LARGE SCALE GENOMIC DNA]</scope>
    <source>
        <strain evidence="8">cv. G1812</strain>
    </source>
</reference>
<comment type="caution">
    <text evidence="6">Lacks conserved residue(s) required for the propagation of feature annotation.</text>
</comment>
<proteinExistence type="inferred from homology"/>
<dbReference type="PANTHER" id="PTHR31218">
    <property type="entry name" value="WAT1-RELATED PROTEIN"/>
    <property type="match status" value="1"/>
</dbReference>
<keyword evidence="4 6" id="KW-1133">Transmembrane helix</keyword>
<reference evidence="8" key="3">
    <citation type="submission" date="2022-06" db="UniProtKB">
        <authorList>
            <consortium name="EnsemblPlants"/>
        </authorList>
    </citation>
    <scope>IDENTIFICATION</scope>
</reference>
<evidence type="ECO:0000256" key="1">
    <source>
        <dbReference type="ARBA" id="ARBA00004141"/>
    </source>
</evidence>
<protein>
    <recommendedName>
        <fullName evidence="6">WAT1-related protein</fullName>
    </recommendedName>
</protein>
<accession>A0A8R7QCS2</accession>
<comment type="similarity">
    <text evidence="2 6">Belongs to the drug/metabolite transporter (DMT) superfamily. Plant drug/metabolite exporter (P-DME) (TC 2.A.7.4) family.</text>
</comment>
<dbReference type="InterPro" id="IPR000620">
    <property type="entry name" value="EamA_dom"/>
</dbReference>
<comment type="subcellular location">
    <subcellularLocation>
        <location evidence="1 6">Membrane</location>
        <topology evidence="1 6">Multi-pass membrane protein</topology>
    </subcellularLocation>
</comment>
<dbReference type="AlphaFoldDB" id="A0A8R7QCS2"/>
<evidence type="ECO:0000256" key="3">
    <source>
        <dbReference type="ARBA" id="ARBA00022692"/>
    </source>
</evidence>
<dbReference type="Pfam" id="PF00892">
    <property type="entry name" value="EamA"/>
    <property type="match status" value="1"/>
</dbReference>
<feature type="transmembrane region" description="Helical" evidence="6">
    <location>
        <begin position="122"/>
        <end position="143"/>
    </location>
</feature>
<dbReference type="GO" id="GO:0016020">
    <property type="term" value="C:membrane"/>
    <property type="evidence" value="ECO:0007669"/>
    <property type="project" value="UniProtKB-SubCell"/>
</dbReference>
<evidence type="ECO:0000259" key="7">
    <source>
        <dbReference type="Pfam" id="PF00892"/>
    </source>
</evidence>
<feature type="transmembrane region" description="Helical" evidence="6">
    <location>
        <begin position="61"/>
        <end position="82"/>
    </location>
</feature>
<keyword evidence="3 6" id="KW-0812">Transmembrane</keyword>
<dbReference type="Proteomes" id="UP000015106">
    <property type="component" value="Chromosome 5"/>
</dbReference>
<feature type="domain" description="EamA" evidence="7">
    <location>
        <begin position="37"/>
        <end position="156"/>
    </location>
</feature>
<dbReference type="EnsemblPlants" id="TuG1812G0500000712.01.T01">
    <property type="protein sequence ID" value="TuG1812G0500000712.01.T01"/>
    <property type="gene ID" value="TuG1812G0500000712.01"/>
</dbReference>
<keyword evidence="9" id="KW-1185">Reference proteome</keyword>
<dbReference type="GO" id="GO:0022857">
    <property type="term" value="F:transmembrane transporter activity"/>
    <property type="evidence" value="ECO:0007669"/>
    <property type="project" value="InterPro"/>
</dbReference>
<feature type="transmembrane region" description="Helical" evidence="6">
    <location>
        <begin position="94"/>
        <end position="116"/>
    </location>
</feature>
<evidence type="ECO:0000256" key="2">
    <source>
        <dbReference type="ARBA" id="ARBA00007635"/>
    </source>
</evidence>
<dbReference type="InterPro" id="IPR030184">
    <property type="entry name" value="WAT1-related"/>
</dbReference>
<evidence type="ECO:0000256" key="4">
    <source>
        <dbReference type="ARBA" id="ARBA00022989"/>
    </source>
</evidence>
<sequence length="167" mass="18241">MAGHDGDVAVMAVAEDEARRRRRRRQAERVALPAGMVLVQVLTVVTMLLSKVALNSGMHPLVLLVYRNLFAAAFVAPLAVVFEREMWKKVNLRVLGWISLNATLGVLLAMGLYYCGLRATSAAYAVNFLNLIPIATFIIAVALRAERLSLVAWASRMKLLGAVVGTH</sequence>